<sequence length="117" mass="13470">MQYFAHTYGKFLVKLAELLTLRIVLDLATYFRFPNARYDELVRADYPGQLLVYNMQERGLISFNDISPLLEALKDLCLLGVMNDALSLFKLHTSTNSVILGLYCSVRVRIIGFQFLK</sequence>
<dbReference type="OrthoDB" id="10622145at2759"/>
<evidence type="ECO:0000313" key="2">
    <source>
        <dbReference type="Proteomes" id="UP001152320"/>
    </source>
</evidence>
<dbReference type="Proteomes" id="UP001152320">
    <property type="component" value="Chromosome 1"/>
</dbReference>
<accession>A0A9Q1CR88</accession>
<dbReference type="AlphaFoldDB" id="A0A9Q1CR88"/>
<gene>
    <name evidence="1" type="ORF">HOLleu_02821</name>
</gene>
<comment type="caution">
    <text evidence="1">The sequence shown here is derived from an EMBL/GenBank/DDBJ whole genome shotgun (WGS) entry which is preliminary data.</text>
</comment>
<organism evidence="1 2">
    <name type="scientific">Holothuria leucospilota</name>
    <name type="common">Black long sea cucumber</name>
    <name type="synonym">Mertensiothuria leucospilota</name>
    <dbReference type="NCBI Taxonomy" id="206669"/>
    <lineage>
        <taxon>Eukaryota</taxon>
        <taxon>Metazoa</taxon>
        <taxon>Echinodermata</taxon>
        <taxon>Eleutherozoa</taxon>
        <taxon>Echinozoa</taxon>
        <taxon>Holothuroidea</taxon>
        <taxon>Aspidochirotacea</taxon>
        <taxon>Aspidochirotida</taxon>
        <taxon>Holothuriidae</taxon>
        <taxon>Holothuria</taxon>
    </lineage>
</organism>
<reference evidence="1" key="1">
    <citation type="submission" date="2021-10" db="EMBL/GenBank/DDBJ databases">
        <title>Tropical sea cucumber genome reveals ecological adaptation and Cuvierian tubules defense mechanism.</title>
        <authorList>
            <person name="Chen T."/>
        </authorList>
    </citation>
    <scope>NUCLEOTIDE SEQUENCE</scope>
    <source>
        <strain evidence="1">Nanhai2018</strain>
        <tissue evidence="1">Muscle</tissue>
    </source>
</reference>
<name>A0A9Q1CR88_HOLLE</name>
<evidence type="ECO:0000313" key="1">
    <source>
        <dbReference type="EMBL" id="KAJ8049886.1"/>
    </source>
</evidence>
<proteinExistence type="predicted"/>
<protein>
    <submittedName>
        <fullName evidence="1">Uncharacterized protein</fullName>
    </submittedName>
</protein>
<dbReference type="EMBL" id="JAIZAY010000001">
    <property type="protein sequence ID" value="KAJ8049886.1"/>
    <property type="molecule type" value="Genomic_DNA"/>
</dbReference>
<keyword evidence="2" id="KW-1185">Reference proteome</keyword>